<feature type="domain" description="DNA polymerase alpha subunit B OB" evidence="10">
    <location>
        <begin position="211"/>
        <end position="313"/>
    </location>
</feature>
<sequence>MDIREGIKSQFLDLGIELSDSILDKCVEICVLHNTDEDAFVETWMAYSVTNLEGEAPTIETLSTMERKEFANKSKPNSTNTPSSRPSTTPLTIYNKTPTSSKKPAVENWNRLENITPKGTKNAGLFGKHLSTPVSQPNFSPASFSPISTTPSGKYSTRTNAGEAVVDFVERTPGDWMGKERVALTIAPYRDEVLTTRCRIMMEPLSEKAAVLNDVIERVGSYLVEINGLQESTYNHSVSATEVVCVGRICCDSNDHLNPSSVLLEGSRVKCLGHSVLLDLSRLTHFTLFPGQVVAVVGVNPTGQRFIATKLYHSAPLPLPPVLPRFTAPIEIVIAAGPFTQTDSLTYEPLEDLMRYVTSYRPHILILIGPLVDLRQPQLTAGSIAETYDDFFDKIVKGIVNQLKGSWTQVVVVSSADDAACLPVFPTPPPLSQNPSPPLHLVSDPALLSINGLVIALTATDSLMHLGKEEISFPPGGSDRLGRLASHLLQQQHLYPLWPPSEGLTVDSELWDAHASLPLTPHVLVTPSHFRYFIKHLHGCLVINPEHLTKGTAGGTFARLEVEPPTDDVWTPASHISVQIVKI</sequence>
<comment type="function">
    <text evidence="6">Accessory subunit of the DNA polymerase alpha complex (also known as the alpha DNA polymerase-primase complex) which plays an essential role in the initiation of DNA synthesis.</text>
</comment>
<accession>A0A1B6IGW6</accession>
<keyword evidence="4 6" id="KW-0235">DNA replication</keyword>
<feature type="domain" description="DNA polymerase alpha/delta/epsilon subunit B" evidence="8">
    <location>
        <begin position="332"/>
        <end position="535"/>
    </location>
</feature>
<proteinExistence type="inferred from homology"/>
<reference evidence="11" key="1">
    <citation type="submission" date="2015-11" db="EMBL/GenBank/DDBJ databases">
        <title>De novo transcriptome assembly of four potential Pierce s Disease insect vectors from Arizona vineyards.</title>
        <authorList>
            <person name="Tassone E.E."/>
        </authorList>
    </citation>
    <scope>NUCLEOTIDE SEQUENCE</scope>
</reference>
<dbReference type="GO" id="GO:0006270">
    <property type="term" value="P:DNA replication initiation"/>
    <property type="evidence" value="ECO:0007669"/>
    <property type="project" value="TreeGrafter"/>
</dbReference>
<dbReference type="InterPro" id="IPR016722">
    <property type="entry name" value="DNA_pol_alpha_bsu"/>
</dbReference>
<evidence type="ECO:0000259" key="8">
    <source>
        <dbReference type="Pfam" id="PF04042"/>
    </source>
</evidence>
<name>A0A1B6IGW6_9HEMI</name>
<evidence type="ECO:0000256" key="4">
    <source>
        <dbReference type="ARBA" id="ARBA00022705"/>
    </source>
</evidence>
<comment type="similarity">
    <text evidence="2 6">Belongs to the DNA polymerase alpha subunit B family.</text>
</comment>
<feature type="compositionally biased region" description="Polar residues" evidence="7">
    <location>
        <begin position="91"/>
        <end position="102"/>
    </location>
</feature>
<dbReference type="EMBL" id="GECU01017099">
    <property type="protein sequence ID" value="JAS90607.1"/>
    <property type="molecule type" value="Transcribed_RNA"/>
</dbReference>
<evidence type="ECO:0000259" key="10">
    <source>
        <dbReference type="Pfam" id="PF22062"/>
    </source>
</evidence>
<evidence type="ECO:0000256" key="5">
    <source>
        <dbReference type="ARBA" id="ARBA00023242"/>
    </source>
</evidence>
<dbReference type="EMBL" id="GECU01021548">
    <property type="protein sequence ID" value="JAS86158.1"/>
    <property type="molecule type" value="Transcribed_RNA"/>
</dbReference>
<evidence type="ECO:0000256" key="6">
    <source>
        <dbReference type="PIRNR" id="PIRNR018300"/>
    </source>
</evidence>
<dbReference type="Pfam" id="PF04042">
    <property type="entry name" value="DNA_pol_E_B"/>
    <property type="match status" value="1"/>
</dbReference>
<dbReference type="Pfam" id="PF22062">
    <property type="entry name" value="OB_DPOA2"/>
    <property type="match status" value="1"/>
</dbReference>
<evidence type="ECO:0000259" key="9">
    <source>
        <dbReference type="Pfam" id="PF08418"/>
    </source>
</evidence>
<feature type="compositionally biased region" description="Low complexity" evidence="7">
    <location>
        <begin position="73"/>
        <end position="90"/>
    </location>
</feature>
<feature type="domain" description="DNA polymerase alpha subunit B N-terminal" evidence="9">
    <location>
        <begin position="5"/>
        <end position="70"/>
    </location>
</feature>
<dbReference type="InterPro" id="IPR013627">
    <property type="entry name" value="Pol_alpha_B_N"/>
</dbReference>
<dbReference type="InterPro" id="IPR054300">
    <property type="entry name" value="OB_DPOA2"/>
</dbReference>
<dbReference type="InterPro" id="IPR043034">
    <property type="entry name" value="DNA_pol_alpha_B_N_sf"/>
</dbReference>
<dbReference type="PANTHER" id="PTHR23061">
    <property type="entry name" value="DNA POLYMERASE 2 ALPHA 70 KDA SUBUNIT"/>
    <property type="match status" value="1"/>
</dbReference>
<gene>
    <name evidence="11" type="ORF">g.17481</name>
    <name evidence="12" type="ORF">g.17485</name>
</gene>
<organism evidence="11">
    <name type="scientific">Homalodisca liturata</name>
    <dbReference type="NCBI Taxonomy" id="320908"/>
    <lineage>
        <taxon>Eukaryota</taxon>
        <taxon>Metazoa</taxon>
        <taxon>Ecdysozoa</taxon>
        <taxon>Arthropoda</taxon>
        <taxon>Hexapoda</taxon>
        <taxon>Insecta</taxon>
        <taxon>Pterygota</taxon>
        <taxon>Neoptera</taxon>
        <taxon>Paraneoptera</taxon>
        <taxon>Hemiptera</taxon>
        <taxon>Auchenorrhyncha</taxon>
        <taxon>Membracoidea</taxon>
        <taxon>Cicadellidae</taxon>
        <taxon>Cicadellinae</taxon>
        <taxon>Proconiini</taxon>
        <taxon>Homalodisca</taxon>
    </lineage>
</organism>
<feature type="region of interest" description="Disordered" evidence="7">
    <location>
        <begin position="70"/>
        <end position="103"/>
    </location>
</feature>
<protein>
    <recommendedName>
        <fullName evidence="3 6">DNA polymerase alpha subunit B</fullName>
    </recommendedName>
</protein>
<dbReference type="AlphaFoldDB" id="A0A1B6IGW6"/>
<dbReference type="Gene3D" id="1.10.8.530">
    <property type="entry name" value="DNA polymerase alpha-primase, subunit B, N-terminal domain"/>
    <property type="match status" value="1"/>
</dbReference>
<keyword evidence="5 6" id="KW-0539">Nucleus</keyword>
<dbReference type="Pfam" id="PF08418">
    <property type="entry name" value="Pol_alpha_B_N"/>
    <property type="match status" value="1"/>
</dbReference>
<dbReference type="PIRSF" id="PIRSF018300">
    <property type="entry name" value="DNA_pol_alph_2"/>
    <property type="match status" value="1"/>
</dbReference>
<evidence type="ECO:0000313" key="12">
    <source>
        <dbReference type="EMBL" id="JAS90607.1"/>
    </source>
</evidence>
<dbReference type="PANTHER" id="PTHR23061:SF12">
    <property type="entry name" value="DNA POLYMERASE ALPHA SUBUNIT B"/>
    <property type="match status" value="1"/>
</dbReference>
<comment type="subcellular location">
    <subcellularLocation>
        <location evidence="1 6">Nucleus</location>
    </subcellularLocation>
</comment>
<dbReference type="InterPro" id="IPR007185">
    <property type="entry name" value="DNA_pol_a/d/e_bsu"/>
</dbReference>
<dbReference type="GO" id="GO:0005658">
    <property type="term" value="C:alpha DNA polymerase:primase complex"/>
    <property type="evidence" value="ECO:0007669"/>
    <property type="project" value="TreeGrafter"/>
</dbReference>
<dbReference type="GO" id="GO:0003677">
    <property type="term" value="F:DNA binding"/>
    <property type="evidence" value="ECO:0007669"/>
    <property type="project" value="InterPro"/>
</dbReference>
<evidence type="ECO:0000313" key="11">
    <source>
        <dbReference type="EMBL" id="JAS86158.1"/>
    </source>
</evidence>
<evidence type="ECO:0000256" key="3">
    <source>
        <dbReference type="ARBA" id="ARBA00018596"/>
    </source>
</evidence>
<evidence type="ECO:0000256" key="2">
    <source>
        <dbReference type="ARBA" id="ARBA00007299"/>
    </source>
</evidence>
<evidence type="ECO:0000256" key="1">
    <source>
        <dbReference type="ARBA" id="ARBA00004123"/>
    </source>
</evidence>
<dbReference type="Gene3D" id="3.60.21.60">
    <property type="match status" value="2"/>
</dbReference>
<evidence type="ECO:0000256" key="7">
    <source>
        <dbReference type="SAM" id="MobiDB-lite"/>
    </source>
</evidence>